<evidence type="ECO:0000313" key="1">
    <source>
        <dbReference type="EMBL" id="MFD2117256.1"/>
    </source>
</evidence>
<proteinExistence type="predicted"/>
<dbReference type="Proteomes" id="UP001597362">
    <property type="component" value="Unassembled WGS sequence"/>
</dbReference>
<reference evidence="2" key="1">
    <citation type="journal article" date="2019" name="Int. J. Syst. Evol. Microbiol.">
        <title>The Global Catalogue of Microorganisms (GCM) 10K type strain sequencing project: providing services to taxonomists for standard genome sequencing and annotation.</title>
        <authorList>
            <consortium name="The Broad Institute Genomics Platform"/>
            <consortium name="The Broad Institute Genome Sequencing Center for Infectious Disease"/>
            <person name="Wu L."/>
            <person name="Ma J."/>
        </authorList>
    </citation>
    <scope>NUCLEOTIDE SEQUENCE [LARGE SCALE GENOMIC DNA]</scope>
    <source>
        <strain evidence="2">GH52</strain>
    </source>
</reference>
<accession>A0ABW4YNC8</accession>
<name>A0ABW4YNC8_9BACL</name>
<keyword evidence="2" id="KW-1185">Reference proteome</keyword>
<dbReference type="RefSeq" id="WP_377774249.1">
    <property type="nucleotide sequence ID" value="NZ_JBHUHO010000038.1"/>
</dbReference>
<organism evidence="1 2">
    <name type="scientific">Paenibacillus yanchengensis</name>
    <dbReference type="NCBI Taxonomy" id="2035833"/>
    <lineage>
        <taxon>Bacteria</taxon>
        <taxon>Bacillati</taxon>
        <taxon>Bacillota</taxon>
        <taxon>Bacilli</taxon>
        <taxon>Bacillales</taxon>
        <taxon>Paenibacillaceae</taxon>
        <taxon>Paenibacillus</taxon>
    </lineage>
</organism>
<dbReference type="EMBL" id="JBHUHO010000038">
    <property type="protein sequence ID" value="MFD2117256.1"/>
    <property type="molecule type" value="Genomic_DNA"/>
</dbReference>
<protein>
    <submittedName>
        <fullName evidence="1">Uncharacterized protein</fullName>
    </submittedName>
</protein>
<gene>
    <name evidence="1" type="ORF">ACFSJH_16120</name>
</gene>
<sequence length="65" mass="7679">MHKHEQVEQTKEAVPIQFLTKQHLQSKRWTGIERDVLASILEKEQLYTIGQVENKLKTYMKKGVN</sequence>
<comment type="caution">
    <text evidence="1">The sequence shown here is derived from an EMBL/GenBank/DDBJ whole genome shotgun (WGS) entry which is preliminary data.</text>
</comment>
<evidence type="ECO:0000313" key="2">
    <source>
        <dbReference type="Proteomes" id="UP001597362"/>
    </source>
</evidence>